<keyword evidence="6" id="KW-1133">Transmembrane helix</keyword>
<dbReference type="GO" id="GO:0003677">
    <property type="term" value="F:DNA binding"/>
    <property type="evidence" value="ECO:0007669"/>
    <property type="project" value="UniProtKB-KW"/>
</dbReference>
<evidence type="ECO:0000256" key="6">
    <source>
        <dbReference type="SAM" id="Phobius"/>
    </source>
</evidence>
<gene>
    <name evidence="8" type="ORF">DCAR_0521830</name>
</gene>
<feature type="domain" description="NAC" evidence="7">
    <location>
        <begin position="8"/>
        <end position="158"/>
    </location>
</feature>
<reference evidence="8" key="2">
    <citation type="submission" date="2022-03" db="EMBL/GenBank/DDBJ databases">
        <title>Draft title - Genomic analysis of global carrot germplasm unveils the trajectory of domestication and the origin of high carotenoid orange carrot.</title>
        <authorList>
            <person name="Iorizzo M."/>
            <person name="Ellison S."/>
            <person name="Senalik D."/>
            <person name="Macko-Podgorni A."/>
            <person name="Grzebelus D."/>
            <person name="Bostan H."/>
            <person name="Rolling W."/>
            <person name="Curaba J."/>
            <person name="Simon P."/>
        </authorList>
    </citation>
    <scope>NUCLEOTIDE SEQUENCE</scope>
    <source>
        <tissue evidence="8">Leaf</tissue>
    </source>
</reference>
<evidence type="ECO:0000256" key="2">
    <source>
        <dbReference type="ARBA" id="ARBA00023015"/>
    </source>
</evidence>
<keyword evidence="6" id="KW-0812">Transmembrane</keyword>
<dbReference type="PANTHER" id="PTHR31744">
    <property type="entry name" value="PROTEIN CUP-SHAPED COTYLEDON 2-RELATED"/>
    <property type="match status" value="1"/>
</dbReference>
<evidence type="ECO:0000259" key="7">
    <source>
        <dbReference type="PROSITE" id="PS51005"/>
    </source>
</evidence>
<comment type="subcellular location">
    <subcellularLocation>
        <location evidence="1">Nucleus</location>
    </subcellularLocation>
</comment>
<sequence>MDIDSTSLAPGFRFHPTDEELVRYYLRRKICKKPLQVDAISEIDIYKLEPWDLPGKSRLKSRDLEWYFFSALDKKYGNGARTNRATDRGYWKTTGKDRAVYHRNQVVGMKKTLVYHSGRAPQGKRSNWVMHEYRLVDENMEKSGYMQDAFVLCRIFQKSGSGPKNGEQYGAPYLEEEWENDELAVVPKGDDQAMELPACDGAYLDGIDLEQILNAVDSSNVAPVPANSCPWNGNDCVNELINFTDNAQEACVVDDNNFIQEQPDTGAIYNLPVPYNTDGMPVKHEYLGEPSNNGGQPSNTANPVNVDHIPDLSFVDATDTLQSSDGAFIETYDLQQPFDWDDSSFDMLNEYLQFFDATDDNLQNMGFEYSDIFGSEEPLPDSAALLPKKDASEGAKQENGGKQQFDGISKDFASSSKEAQAKCQSDSQYQFLKQASNLLGDISAPPALASEFPTKDATLRLNAASASSFRVSAGILQTRHVTLGRAGVKWSYGKHDLANIVLSVGLSRGDDYSAALQPSSGTISETSNSAVSWGWFYYLFMWVLVLSTSFKIGTYIYSI</sequence>
<evidence type="ECO:0000256" key="3">
    <source>
        <dbReference type="ARBA" id="ARBA00023125"/>
    </source>
</evidence>
<feature type="transmembrane region" description="Helical" evidence="6">
    <location>
        <begin position="535"/>
        <end position="557"/>
    </location>
</feature>
<name>A0AAF0X603_DAUCS</name>
<keyword evidence="5" id="KW-0539">Nucleus</keyword>
<dbReference type="InterPro" id="IPR036093">
    <property type="entry name" value="NAC_dom_sf"/>
</dbReference>
<dbReference type="GO" id="GO:0006355">
    <property type="term" value="P:regulation of DNA-templated transcription"/>
    <property type="evidence" value="ECO:0007669"/>
    <property type="project" value="InterPro"/>
</dbReference>
<keyword evidence="9" id="KW-1185">Reference proteome</keyword>
<keyword evidence="6" id="KW-0472">Membrane</keyword>
<accession>A0AAF0X603</accession>
<dbReference type="InterPro" id="IPR003441">
    <property type="entry name" value="NAC-dom"/>
</dbReference>
<protein>
    <recommendedName>
        <fullName evidence="7">NAC domain-containing protein</fullName>
    </recommendedName>
</protein>
<dbReference type="FunFam" id="2.170.150.80:FF:000002">
    <property type="entry name" value="Nac domain-containing protein 86"/>
    <property type="match status" value="1"/>
</dbReference>
<dbReference type="SUPFAM" id="SSF101941">
    <property type="entry name" value="NAC domain"/>
    <property type="match status" value="1"/>
</dbReference>
<evidence type="ECO:0000313" key="9">
    <source>
        <dbReference type="Proteomes" id="UP000077755"/>
    </source>
</evidence>
<dbReference type="EMBL" id="CP093347">
    <property type="protein sequence ID" value="WOH02441.1"/>
    <property type="molecule type" value="Genomic_DNA"/>
</dbReference>
<dbReference type="PROSITE" id="PS51005">
    <property type="entry name" value="NAC"/>
    <property type="match status" value="1"/>
</dbReference>
<proteinExistence type="predicted"/>
<evidence type="ECO:0000256" key="1">
    <source>
        <dbReference type="ARBA" id="ARBA00004123"/>
    </source>
</evidence>
<dbReference type="AlphaFoldDB" id="A0AAF0X603"/>
<keyword evidence="3" id="KW-0238">DNA-binding</keyword>
<dbReference type="Proteomes" id="UP000077755">
    <property type="component" value="Chromosome 5"/>
</dbReference>
<dbReference type="GO" id="GO:0005634">
    <property type="term" value="C:nucleus"/>
    <property type="evidence" value="ECO:0007669"/>
    <property type="project" value="UniProtKB-SubCell"/>
</dbReference>
<dbReference type="PANTHER" id="PTHR31744:SF210">
    <property type="entry name" value="NAC DOMAIN-CONTAINING PROTEIN 86-LIKE"/>
    <property type="match status" value="1"/>
</dbReference>
<evidence type="ECO:0000313" key="8">
    <source>
        <dbReference type="EMBL" id="WOH02441.1"/>
    </source>
</evidence>
<reference evidence="8" key="1">
    <citation type="journal article" date="2016" name="Nat. Genet.">
        <title>A high-quality carrot genome assembly provides new insights into carotenoid accumulation and asterid genome evolution.</title>
        <authorList>
            <person name="Iorizzo M."/>
            <person name="Ellison S."/>
            <person name="Senalik D."/>
            <person name="Zeng P."/>
            <person name="Satapoomin P."/>
            <person name="Huang J."/>
            <person name="Bowman M."/>
            <person name="Iovene M."/>
            <person name="Sanseverino W."/>
            <person name="Cavagnaro P."/>
            <person name="Yildiz M."/>
            <person name="Macko-Podgorni A."/>
            <person name="Moranska E."/>
            <person name="Grzebelus E."/>
            <person name="Grzebelus D."/>
            <person name="Ashrafi H."/>
            <person name="Zheng Z."/>
            <person name="Cheng S."/>
            <person name="Spooner D."/>
            <person name="Van Deynze A."/>
            <person name="Simon P."/>
        </authorList>
    </citation>
    <scope>NUCLEOTIDE SEQUENCE</scope>
    <source>
        <tissue evidence="8">Leaf</tissue>
    </source>
</reference>
<organism evidence="8 9">
    <name type="scientific">Daucus carota subsp. sativus</name>
    <name type="common">Carrot</name>
    <dbReference type="NCBI Taxonomy" id="79200"/>
    <lineage>
        <taxon>Eukaryota</taxon>
        <taxon>Viridiplantae</taxon>
        <taxon>Streptophyta</taxon>
        <taxon>Embryophyta</taxon>
        <taxon>Tracheophyta</taxon>
        <taxon>Spermatophyta</taxon>
        <taxon>Magnoliopsida</taxon>
        <taxon>eudicotyledons</taxon>
        <taxon>Gunneridae</taxon>
        <taxon>Pentapetalae</taxon>
        <taxon>asterids</taxon>
        <taxon>campanulids</taxon>
        <taxon>Apiales</taxon>
        <taxon>Apiaceae</taxon>
        <taxon>Apioideae</taxon>
        <taxon>Scandiceae</taxon>
        <taxon>Daucinae</taxon>
        <taxon>Daucus</taxon>
        <taxon>Daucus sect. Daucus</taxon>
    </lineage>
</organism>
<keyword evidence="2" id="KW-0805">Transcription regulation</keyword>
<evidence type="ECO:0000256" key="5">
    <source>
        <dbReference type="ARBA" id="ARBA00023242"/>
    </source>
</evidence>
<evidence type="ECO:0000256" key="4">
    <source>
        <dbReference type="ARBA" id="ARBA00023163"/>
    </source>
</evidence>
<dbReference type="Pfam" id="PF02365">
    <property type="entry name" value="NAM"/>
    <property type="match status" value="1"/>
</dbReference>
<dbReference type="Gene3D" id="2.170.150.80">
    <property type="entry name" value="NAC domain"/>
    <property type="match status" value="1"/>
</dbReference>
<keyword evidence="4" id="KW-0804">Transcription</keyword>